<organism evidence="6 7">
    <name type="scientific">Intrasporangium chromatireducens Q5-1</name>
    <dbReference type="NCBI Taxonomy" id="584657"/>
    <lineage>
        <taxon>Bacteria</taxon>
        <taxon>Bacillati</taxon>
        <taxon>Actinomycetota</taxon>
        <taxon>Actinomycetes</taxon>
        <taxon>Micrococcales</taxon>
        <taxon>Intrasporangiaceae</taxon>
        <taxon>Intrasporangium</taxon>
    </lineage>
</organism>
<evidence type="ECO:0000313" key="6">
    <source>
        <dbReference type="EMBL" id="EWT07828.1"/>
    </source>
</evidence>
<dbReference type="InterPro" id="IPR003736">
    <property type="entry name" value="PAAI_dom"/>
</dbReference>
<evidence type="ECO:0000259" key="5">
    <source>
        <dbReference type="Pfam" id="PF20789"/>
    </source>
</evidence>
<evidence type="ECO:0000256" key="1">
    <source>
        <dbReference type="ARBA" id="ARBA00008324"/>
    </source>
</evidence>
<evidence type="ECO:0000259" key="4">
    <source>
        <dbReference type="Pfam" id="PF03061"/>
    </source>
</evidence>
<evidence type="ECO:0000256" key="3">
    <source>
        <dbReference type="SAM" id="MobiDB-lite"/>
    </source>
</evidence>
<evidence type="ECO:0000313" key="7">
    <source>
        <dbReference type="Proteomes" id="UP000019494"/>
    </source>
</evidence>
<dbReference type="PANTHER" id="PTHR21660">
    <property type="entry name" value="THIOESTERASE SUPERFAMILY MEMBER-RELATED"/>
    <property type="match status" value="1"/>
</dbReference>
<dbReference type="InterPro" id="IPR006683">
    <property type="entry name" value="Thioestr_dom"/>
</dbReference>
<feature type="domain" description="Thioesterase" evidence="4">
    <location>
        <begin position="203"/>
        <end position="275"/>
    </location>
</feature>
<dbReference type="EMBL" id="AWQS01000004">
    <property type="protein sequence ID" value="EWT07828.1"/>
    <property type="molecule type" value="Genomic_DNA"/>
</dbReference>
<dbReference type="AlphaFoldDB" id="W9GSL6"/>
<dbReference type="Pfam" id="PF20789">
    <property type="entry name" value="4HBT_3C"/>
    <property type="match status" value="1"/>
</dbReference>
<evidence type="ECO:0000256" key="2">
    <source>
        <dbReference type="ARBA" id="ARBA00022801"/>
    </source>
</evidence>
<dbReference type="Proteomes" id="UP000019494">
    <property type="component" value="Unassembled WGS sequence"/>
</dbReference>
<protein>
    <submittedName>
        <fullName evidence="6">Uncharacterized protein</fullName>
    </submittedName>
</protein>
<dbReference type="InterPro" id="IPR049450">
    <property type="entry name" value="ACOT8-like_C"/>
</dbReference>
<dbReference type="PANTHER" id="PTHR21660:SF1">
    <property type="entry name" value="ACYL-COENZYME A THIOESTERASE 13"/>
    <property type="match status" value="1"/>
</dbReference>
<dbReference type="SUPFAM" id="SSF54637">
    <property type="entry name" value="Thioesterase/thiol ester dehydrase-isomerase"/>
    <property type="match status" value="2"/>
</dbReference>
<dbReference type="InterPro" id="IPR029069">
    <property type="entry name" value="HotDog_dom_sf"/>
</dbReference>
<feature type="domain" description="Acyl-CoA thioesterase-like C-terminal" evidence="5">
    <location>
        <begin position="52"/>
        <end position="141"/>
    </location>
</feature>
<proteinExistence type="inferred from homology"/>
<reference evidence="7" key="1">
    <citation type="submission" date="2013-08" db="EMBL/GenBank/DDBJ databases">
        <title>Intrasporangium oryzae NRRL B-24470.</title>
        <authorList>
            <person name="Liu H."/>
            <person name="Wang G."/>
        </authorList>
    </citation>
    <scope>NUCLEOTIDE SEQUENCE [LARGE SCALE GENOMIC DNA]</scope>
    <source>
        <strain evidence="7">Q5-1</strain>
    </source>
</reference>
<dbReference type="Gene3D" id="3.10.129.10">
    <property type="entry name" value="Hotdog Thioesterase"/>
    <property type="match status" value="2"/>
</dbReference>
<keyword evidence="2" id="KW-0378">Hydrolase</keyword>
<comment type="similarity">
    <text evidence="1">Belongs to the thioesterase PaaI family.</text>
</comment>
<dbReference type="RefSeq" id="WP_034712295.1">
    <property type="nucleotide sequence ID" value="NZ_AWQS01000004.1"/>
</dbReference>
<feature type="region of interest" description="Disordered" evidence="3">
    <location>
        <begin position="146"/>
        <end position="170"/>
    </location>
</feature>
<name>W9GSL6_9MICO</name>
<dbReference type="OrthoDB" id="3572167at2"/>
<accession>W9GSL6</accession>
<dbReference type="CDD" id="cd03443">
    <property type="entry name" value="PaaI_thioesterase"/>
    <property type="match status" value="2"/>
</dbReference>
<dbReference type="GO" id="GO:0047617">
    <property type="term" value="F:fatty acyl-CoA hydrolase activity"/>
    <property type="evidence" value="ECO:0007669"/>
    <property type="project" value="InterPro"/>
</dbReference>
<keyword evidence="7" id="KW-1185">Reference proteome</keyword>
<sequence length="290" mass="30125">MATTRLTTGAGSNVVARQPLPVVVSEPERLFRVEPVCERDTIVSTTMPTGAWLERAAGRISLGALGVLADDVLGYAVLTERPADHWSVSSEISLDLCHPIETGPRLSGRARPVFADQRAAVTSGEIVDNQGRLVAVGRQQGRFVATMPGAPDEGPPGASTHGPPDPGDVGSVFDLLDVEAKPTSEGALLDVAATPALVNPLSNLHGGITLCLADLVAITAMEAEARALETTSIHVAYLRPVPLGTTVSFVAHVIHSGRTFAVARVEARTAEGKRCISGTVTASSIGVGQH</sequence>
<dbReference type="Pfam" id="PF03061">
    <property type="entry name" value="4HBT"/>
    <property type="match status" value="1"/>
</dbReference>
<comment type="caution">
    <text evidence="6">The sequence shown here is derived from an EMBL/GenBank/DDBJ whole genome shotgun (WGS) entry which is preliminary data.</text>
</comment>
<dbReference type="InterPro" id="IPR039298">
    <property type="entry name" value="ACOT13"/>
</dbReference>
<gene>
    <name evidence="6" type="ORF">N864_22220</name>
</gene>
<dbReference type="NCBIfam" id="TIGR00369">
    <property type="entry name" value="unchar_dom_1"/>
    <property type="match status" value="1"/>
</dbReference>